<proteinExistence type="predicted"/>
<dbReference type="Pfam" id="PF12681">
    <property type="entry name" value="Glyoxalase_2"/>
    <property type="match status" value="1"/>
</dbReference>
<protein>
    <submittedName>
        <fullName evidence="2">VOC family protein</fullName>
    </submittedName>
</protein>
<dbReference type="InterPro" id="IPR037523">
    <property type="entry name" value="VOC_core"/>
</dbReference>
<evidence type="ECO:0000313" key="3">
    <source>
        <dbReference type="Proteomes" id="UP001597282"/>
    </source>
</evidence>
<comment type="caution">
    <text evidence="2">The sequence shown here is derived from an EMBL/GenBank/DDBJ whole genome shotgun (WGS) entry which is preliminary data.</text>
</comment>
<sequence length="127" mass="14450">MNYREFGVILFVERYEACVDFYSYIMNLEVRNKKERLVTFNIPNGYLMVEKGGIGSDEEKARSENPVVLRFDVESLASEVAQLEKCGVGFVHKHLAFDWGTIAVFLDPDGNRIELGEINSNSTSYAK</sequence>
<gene>
    <name evidence="2" type="ORF">ACFQ4Y_04785</name>
</gene>
<name>A0ABW4C8B7_9BACL</name>
<accession>A0ABW4C8B7</accession>
<evidence type="ECO:0000259" key="1">
    <source>
        <dbReference type="PROSITE" id="PS51819"/>
    </source>
</evidence>
<keyword evidence="3" id="KW-1185">Reference proteome</keyword>
<dbReference type="EMBL" id="JBHTNU010000003">
    <property type="protein sequence ID" value="MFD1426249.1"/>
    <property type="molecule type" value="Genomic_DNA"/>
</dbReference>
<dbReference type="InterPro" id="IPR029068">
    <property type="entry name" value="Glyas_Bleomycin-R_OHBP_Dase"/>
</dbReference>
<dbReference type="Gene3D" id="3.10.180.10">
    <property type="entry name" value="2,3-Dihydroxybiphenyl 1,2-Dioxygenase, domain 1"/>
    <property type="match status" value="1"/>
</dbReference>
<dbReference type="PROSITE" id="PS51819">
    <property type="entry name" value="VOC"/>
    <property type="match status" value="1"/>
</dbReference>
<organism evidence="2 3">
    <name type="scientific">Kroppenstedtia sanguinis</name>
    <dbReference type="NCBI Taxonomy" id="1380684"/>
    <lineage>
        <taxon>Bacteria</taxon>
        <taxon>Bacillati</taxon>
        <taxon>Bacillota</taxon>
        <taxon>Bacilli</taxon>
        <taxon>Bacillales</taxon>
        <taxon>Thermoactinomycetaceae</taxon>
        <taxon>Kroppenstedtia</taxon>
    </lineage>
</organism>
<evidence type="ECO:0000313" key="2">
    <source>
        <dbReference type="EMBL" id="MFD1426249.1"/>
    </source>
</evidence>
<feature type="domain" description="VOC" evidence="1">
    <location>
        <begin position="4"/>
        <end position="118"/>
    </location>
</feature>
<dbReference type="SUPFAM" id="SSF54593">
    <property type="entry name" value="Glyoxalase/Bleomycin resistance protein/Dihydroxybiphenyl dioxygenase"/>
    <property type="match status" value="1"/>
</dbReference>
<reference evidence="3" key="1">
    <citation type="journal article" date="2019" name="Int. J. Syst. Evol. Microbiol.">
        <title>The Global Catalogue of Microorganisms (GCM) 10K type strain sequencing project: providing services to taxonomists for standard genome sequencing and annotation.</title>
        <authorList>
            <consortium name="The Broad Institute Genomics Platform"/>
            <consortium name="The Broad Institute Genome Sequencing Center for Infectious Disease"/>
            <person name="Wu L."/>
            <person name="Ma J."/>
        </authorList>
    </citation>
    <scope>NUCLEOTIDE SEQUENCE [LARGE SCALE GENOMIC DNA]</scope>
    <source>
        <strain evidence="3">S1</strain>
    </source>
</reference>
<dbReference type="Proteomes" id="UP001597282">
    <property type="component" value="Unassembled WGS sequence"/>
</dbReference>
<dbReference type="RefSeq" id="WP_380163246.1">
    <property type="nucleotide sequence ID" value="NZ_JBHTNU010000003.1"/>
</dbReference>
<dbReference type="InterPro" id="IPR025870">
    <property type="entry name" value="Glyoxalase-like_dom"/>
</dbReference>